<accession>A0AAD9XEQ6</accession>
<organism evidence="4 5">
    <name type="scientific">Dipteronia dyeriana</name>
    <dbReference type="NCBI Taxonomy" id="168575"/>
    <lineage>
        <taxon>Eukaryota</taxon>
        <taxon>Viridiplantae</taxon>
        <taxon>Streptophyta</taxon>
        <taxon>Embryophyta</taxon>
        <taxon>Tracheophyta</taxon>
        <taxon>Spermatophyta</taxon>
        <taxon>Magnoliopsida</taxon>
        <taxon>eudicotyledons</taxon>
        <taxon>Gunneridae</taxon>
        <taxon>Pentapetalae</taxon>
        <taxon>rosids</taxon>
        <taxon>malvids</taxon>
        <taxon>Sapindales</taxon>
        <taxon>Sapindaceae</taxon>
        <taxon>Hippocastanoideae</taxon>
        <taxon>Acereae</taxon>
        <taxon>Dipteronia</taxon>
    </lineage>
</organism>
<reference evidence="4" key="1">
    <citation type="journal article" date="2023" name="Plant J.">
        <title>Genome sequences and population genomics provide insights into the demographic history, inbreeding, and mutation load of two 'living fossil' tree species of Dipteronia.</title>
        <authorList>
            <person name="Feng Y."/>
            <person name="Comes H.P."/>
            <person name="Chen J."/>
            <person name="Zhu S."/>
            <person name="Lu R."/>
            <person name="Zhang X."/>
            <person name="Li P."/>
            <person name="Qiu J."/>
            <person name="Olsen K.M."/>
            <person name="Qiu Y."/>
        </authorList>
    </citation>
    <scope>NUCLEOTIDE SEQUENCE</scope>
    <source>
        <strain evidence="4">KIB01</strain>
    </source>
</reference>
<feature type="compositionally biased region" description="Acidic residues" evidence="1">
    <location>
        <begin position="188"/>
        <end position="212"/>
    </location>
</feature>
<dbReference type="InterPro" id="IPR018289">
    <property type="entry name" value="MULE_transposase_dom"/>
</dbReference>
<dbReference type="PANTHER" id="PTHR31973:SF195">
    <property type="entry name" value="MUDR FAMILY TRANSPOSASE"/>
    <property type="match status" value="1"/>
</dbReference>
<protein>
    <recommendedName>
        <fullName evidence="6">Transposase</fullName>
    </recommendedName>
</protein>
<feature type="region of interest" description="Disordered" evidence="1">
    <location>
        <begin position="96"/>
        <end position="116"/>
    </location>
</feature>
<feature type="region of interest" description="Disordered" evidence="1">
    <location>
        <begin position="146"/>
        <end position="217"/>
    </location>
</feature>
<dbReference type="PANTHER" id="PTHR31973">
    <property type="entry name" value="POLYPROTEIN, PUTATIVE-RELATED"/>
    <property type="match status" value="1"/>
</dbReference>
<evidence type="ECO:0000313" key="4">
    <source>
        <dbReference type="EMBL" id="KAK2658094.1"/>
    </source>
</evidence>
<feature type="compositionally biased region" description="Acidic residues" evidence="1">
    <location>
        <begin position="161"/>
        <end position="180"/>
    </location>
</feature>
<dbReference type="EMBL" id="JANJYI010000003">
    <property type="protein sequence ID" value="KAK2658094.1"/>
    <property type="molecule type" value="Genomic_DNA"/>
</dbReference>
<dbReference type="Pfam" id="PF03108">
    <property type="entry name" value="DBD_Tnp_Mut"/>
    <property type="match status" value="1"/>
</dbReference>
<evidence type="ECO:0000259" key="3">
    <source>
        <dbReference type="Pfam" id="PF10551"/>
    </source>
</evidence>
<dbReference type="AlphaFoldDB" id="A0AAD9XEQ6"/>
<name>A0AAD9XEQ6_9ROSI</name>
<comment type="caution">
    <text evidence="4">The sequence shown here is derived from an EMBL/GenBank/DDBJ whole genome shotgun (WGS) entry which is preliminary data.</text>
</comment>
<feature type="domain" description="MULE transposase" evidence="3">
    <location>
        <begin position="420"/>
        <end position="514"/>
    </location>
</feature>
<proteinExistence type="predicted"/>
<keyword evidence="5" id="KW-1185">Reference proteome</keyword>
<feature type="domain" description="Transposase MuDR plant" evidence="2">
    <location>
        <begin position="269"/>
        <end position="325"/>
    </location>
</feature>
<dbReference type="Proteomes" id="UP001280121">
    <property type="component" value="Unassembled WGS sequence"/>
</dbReference>
<evidence type="ECO:0008006" key="6">
    <source>
        <dbReference type="Google" id="ProtNLM"/>
    </source>
</evidence>
<gene>
    <name evidence="4" type="ORF">Ddye_011146</name>
</gene>
<dbReference type="Pfam" id="PF10551">
    <property type="entry name" value="MULE"/>
    <property type="match status" value="1"/>
</dbReference>
<dbReference type="InterPro" id="IPR004332">
    <property type="entry name" value="Transposase_MuDR"/>
</dbReference>
<sequence length="654" mass="74446">MRELRLLISYGGQWFGQNYEGGDSEMVFVPPDLTYHGLMNRIEDIVRIDSSTFNIELRVVMTTSGRRAIPRIKNDEMWHLPVCWSNTMCGSIPSILDGKQPPTIPSSSKQKRSAVNDPAYTINDASLGVGTNNEVGANTSEFETFVDNGLDGLPEPYPFEQDVDVDGDSDSVFDLDGDSDTDSHNGDIDGESESGYDLDGDSDGDSGSDGDGDANCGCELDVDNDGYGHDRGDSFAAPLPWIISGAEKYSIQTINNDELSISNGHFYKGKIYSTKQELKRDLRFYALRERFEFRIKRSDKKRFEVGCKNDNCVFKLGATKMHEGKYWQVQKYNKEHSCTLDGFHGRFRQASASIIGELYSPKLRVNGTTLKPKDIMTEMELKYGLQILYTYLLNARNEFRYCFFAYGACLHGFRAVIWPVIAIDGTHLKGRFRGILFIAVCKDANEQVYPLAFGIGQKESRKSWSWFLKQLGNCIGCPEDCMFISDQHKGIAKAMEIVYPNASHGLCGFHMVMNIKNMFKKEDVTGIFKRASKCYKESEFIDEMNQLRRVHPNAYDYLMKIGKKKWSRAYSPMPVTVLIEFIRDMMQKWFHDRLNLAKTLRTHLATWETTLLNQRNEESTMFTAGRPKKSKIPSSGEYRGKKSRTCSWCKQIWQ</sequence>
<evidence type="ECO:0000256" key="1">
    <source>
        <dbReference type="SAM" id="MobiDB-lite"/>
    </source>
</evidence>
<evidence type="ECO:0000313" key="5">
    <source>
        <dbReference type="Proteomes" id="UP001280121"/>
    </source>
</evidence>
<evidence type="ECO:0000259" key="2">
    <source>
        <dbReference type="Pfam" id="PF03108"/>
    </source>
</evidence>